<comment type="caution">
    <text evidence="2">The sequence shown here is derived from an EMBL/GenBank/DDBJ whole genome shotgun (WGS) entry which is preliminary data.</text>
</comment>
<dbReference type="AlphaFoldDB" id="H1KCI9"/>
<dbReference type="EMBL" id="AGJK01000004">
    <property type="protein sequence ID" value="EHP94813.1"/>
    <property type="molecule type" value="Genomic_DNA"/>
</dbReference>
<gene>
    <name evidence="2" type="ORF">MetexDRAFT_0351</name>
</gene>
<name>H1KCI9_METEX</name>
<dbReference type="Proteomes" id="UP000004382">
    <property type="component" value="Unassembled WGS sequence"/>
</dbReference>
<feature type="transmembrane region" description="Helical" evidence="1">
    <location>
        <begin position="46"/>
        <end position="64"/>
    </location>
</feature>
<evidence type="ECO:0000313" key="2">
    <source>
        <dbReference type="EMBL" id="EHP94813.1"/>
    </source>
</evidence>
<keyword evidence="1" id="KW-1133">Transmembrane helix</keyword>
<accession>H1KCI9</accession>
<evidence type="ECO:0000256" key="1">
    <source>
        <dbReference type="SAM" id="Phobius"/>
    </source>
</evidence>
<keyword evidence="1" id="KW-0812">Transmembrane</keyword>
<evidence type="ECO:0000313" key="3">
    <source>
        <dbReference type="Proteomes" id="UP000004382"/>
    </source>
</evidence>
<reference evidence="2 3" key="1">
    <citation type="submission" date="2011-09" db="EMBL/GenBank/DDBJ databases">
        <title>The draft genome of Methylobacterium extorquens DSM 13060.</title>
        <authorList>
            <consortium name="US DOE Joint Genome Institute (JGI-PGF)"/>
            <person name="Lucas S."/>
            <person name="Han J."/>
            <person name="Lapidus A."/>
            <person name="Cheng J.-F."/>
            <person name="Goodwin L."/>
            <person name="Pitluck S."/>
            <person name="Peters L."/>
            <person name="Land M.L."/>
            <person name="Hauser L."/>
            <person name="Koskimaki J."/>
            <person name="Halonen O."/>
            <person name="Pirttila A."/>
            <person name="Frank C."/>
            <person name="Woyke T.J."/>
        </authorList>
    </citation>
    <scope>NUCLEOTIDE SEQUENCE [LARGE SCALE GENOMIC DNA]</scope>
    <source>
        <strain evidence="2 3">DSM 13060</strain>
    </source>
</reference>
<organism evidence="2 3">
    <name type="scientific">Methylorubrum extorquens DSM 13060</name>
    <dbReference type="NCBI Taxonomy" id="882800"/>
    <lineage>
        <taxon>Bacteria</taxon>
        <taxon>Pseudomonadati</taxon>
        <taxon>Pseudomonadota</taxon>
        <taxon>Alphaproteobacteria</taxon>
        <taxon>Hyphomicrobiales</taxon>
        <taxon>Methylobacteriaceae</taxon>
        <taxon>Methylorubrum</taxon>
    </lineage>
</organism>
<keyword evidence="1" id="KW-0472">Membrane</keyword>
<feature type="transmembrane region" description="Helical" evidence="1">
    <location>
        <begin position="7"/>
        <end position="26"/>
    </location>
</feature>
<sequence>MTAMTRFTLGVAIWTSGAVLLLYIAIVLIDRLGDSRRTYGVVFEDNWHVTLPGLALTFIGYRIMSRAHLFR</sequence>
<dbReference type="RefSeq" id="WP_003596512.1">
    <property type="nucleotide sequence ID" value="NZ_AGJK01000004.1"/>
</dbReference>
<proteinExistence type="predicted"/>
<protein>
    <submittedName>
        <fullName evidence="2">Uncharacterized protein</fullName>
    </submittedName>
</protein>